<evidence type="ECO:0000313" key="3">
    <source>
        <dbReference type="EMBL" id="MDR7277341.1"/>
    </source>
</evidence>
<evidence type="ECO:0000256" key="1">
    <source>
        <dbReference type="SAM" id="Phobius"/>
    </source>
</evidence>
<organism evidence="3 4">
    <name type="scientific">Catenuloplanes atrovinosus</name>
    <dbReference type="NCBI Taxonomy" id="137266"/>
    <lineage>
        <taxon>Bacteria</taxon>
        <taxon>Bacillati</taxon>
        <taxon>Actinomycetota</taxon>
        <taxon>Actinomycetes</taxon>
        <taxon>Micromonosporales</taxon>
        <taxon>Micromonosporaceae</taxon>
        <taxon>Catenuloplanes</taxon>
    </lineage>
</organism>
<dbReference type="GO" id="GO:0019284">
    <property type="term" value="P:L-methionine salvage from S-adenosylmethionine"/>
    <property type="evidence" value="ECO:0007669"/>
    <property type="project" value="TreeGrafter"/>
</dbReference>
<dbReference type="RefSeq" id="WP_310369573.1">
    <property type="nucleotide sequence ID" value="NZ_JAVDYB010000001.1"/>
</dbReference>
<keyword evidence="1" id="KW-0812">Transmembrane</keyword>
<protein>
    <submittedName>
        <fullName evidence="3">Nucleoside phosphorylase</fullName>
    </submittedName>
</protein>
<dbReference type="InterPro" id="IPR035994">
    <property type="entry name" value="Nucleoside_phosphorylase_sf"/>
</dbReference>
<dbReference type="GO" id="GO:0008782">
    <property type="term" value="F:adenosylhomocysteine nucleosidase activity"/>
    <property type="evidence" value="ECO:0007669"/>
    <property type="project" value="TreeGrafter"/>
</dbReference>
<dbReference type="InterPro" id="IPR000845">
    <property type="entry name" value="Nucleoside_phosphorylase_d"/>
</dbReference>
<dbReference type="CDD" id="cd09008">
    <property type="entry name" value="MTAN"/>
    <property type="match status" value="1"/>
</dbReference>
<dbReference type="Proteomes" id="UP001183643">
    <property type="component" value="Unassembled WGS sequence"/>
</dbReference>
<gene>
    <name evidence="3" type="ORF">J2S41_004119</name>
</gene>
<reference evidence="3" key="1">
    <citation type="submission" date="2023-07" db="EMBL/GenBank/DDBJ databases">
        <title>Sequencing the genomes of 1000 actinobacteria strains.</title>
        <authorList>
            <person name="Klenk H.-P."/>
        </authorList>
    </citation>
    <scope>NUCLEOTIDE SEQUENCE</scope>
    <source>
        <strain evidence="3">DSM 44707</strain>
    </source>
</reference>
<keyword evidence="1" id="KW-0472">Membrane</keyword>
<sequence length="644" mass="69746">MTGSHRPTFAQCRAAARSITKAEYGSQARDVVRPRGVFGIVRGRGPLPVLLYAAALDGRLVWRGPDSLALLQPPGGRRRPVPGGGARLALIRLVERHWDALLYGVPPLLLLIVAAGLGLIGGPWPVTVALLLVLLAVVHIMALVICLVITAAIWFVRQLARPRTTDEVAAEVMPDQHWSMTLCHHGPGATGTPRDLLRRTTARLSELITAEARQRLLPTGARSTDLVVTETLICLGRGVTTAEARRAVTDWAGQPRPSGSVTLRMSGHRGPEPALRVADTGSFLLWYVTGVTLVVLIEAAFVADWEQRACGTGCDERPHTYGLALRWLSQRLLFTDPWGLSPGTYQAWTVGWLTSLMSLMGVFVTVGAVWQYRAYRQAKIADYRQEREVRMGRTPVMIMVADRIERDAVLAAVHAENGAEPEREFVAQHTVFHLGELENTRLMLVQSEQGAIGPGGAAITAAAMIRRLDPDYLILTGICYGLRPGPPGGDGEQRLGDVLVAKQLRAIGYYRQTDADDRGQIRRGDHVSPSPTLLDRFRAAEVDWPGATVHFGPMLSADVLVDSRDLHDQLLESDPEAYGGEMEGAGVYAAAAPSKVDWIVVKGISDWGHGRGNAQRGPAAENAARFVVHTIRTGALDSPPAAAS</sequence>
<feature type="domain" description="Nucleoside phosphorylase" evidence="2">
    <location>
        <begin position="397"/>
        <end position="623"/>
    </location>
</feature>
<evidence type="ECO:0000259" key="2">
    <source>
        <dbReference type="Pfam" id="PF01048"/>
    </source>
</evidence>
<dbReference type="GO" id="GO:0005829">
    <property type="term" value="C:cytosol"/>
    <property type="evidence" value="ECO:0007669"/>
    <property type="project" value="TreeGrafter"/>
</dbReference>
<accession>A0AAE3YT21</accession>
<feature type="transmembrane region" description="Helical" evidence="1">
    <location>
        <begin position="284"/>
        <end position="303"/>
    </location>
</feature>
<feature type="transmembrane region" description="Helical" evidence="1">
    <location>
        <begin position="100"/>
        <end position="122"/>
    </location>
</feature>
<dbReference type="Gene3D" id="3.40.50.1580">
    <property type="entry name" value="Nucleoside phosphorylase domain"/>
    <property type="match status" value="1"/>
</dbReference>
<keyword evidence="1" id="KW-1133">Transmembrane helix</keyword>
<name>A0AAE3YT21_9ACTN</name>
<keyword evidence="4" id="KW-1185">Reference proteome</keyword>
<dbReference type="AlphaFoldDB" id="A0AAE3YT21"/>
<feature type="transmembrane region" description="Helical" evidence="1">
    <location>
        <begin position="128"/>
        <end position="156"/>
    </location>
</feature>
<dbReference type="EMBL" id="JAVDYB010000001">
    <property type="protein sequence ID" value="MDR7277341.1"/>
    <property type="molecule type" value="Genomic_DNA"/>
</dbReference>
<dbReference type="GO" id="GO:0009116">
    <property type="term" value="P:nucleoside metabolic process"/>
    <property type="evidence" value="ECO:0007669"/>
    <property type="project" value="InterPro"/>
</dbReference>
<dbReference type="PANTHER" id="PTHR46832">
    <property type="entry name" value="5'-METHYLTHIOADENOSINE/S-ADENOSYLHOMOCYSTEINE NUCLEOSIDASE"/>
    <property type="match status" value="1"/>
</dbReference>
<dbReference type="Pfam" id="PF01048">
    <property type="entry name" value="PNP_UDP_1"/>
    <property type="match status" value="1"/>
</dbReference>
<dbReference type="GO" id="GO:0008930">
    <property type="term" value="F:methylthioadenosine nucleosidase activity"/>
    <property type="evidence" value="ECO:0007669"/>
    <property type="project" value="TreeGrafter"/>
</dbReference>
<feature type="transmembrane region" description="Helical" evidence="1">
    <location>
        <begin position="350"/>
        <end position="370"/>
    </location>
</feature>
<dbReference type="SUPFAM" id="SSF53167">
    <property type="entry name" value="Purine and uridine phosphorylases"/>
    <property type="match status" value="1"/>
</dbReference>
<dbReference type="PANTHER" id="PTHR46832:SF1">
    <property type="entry name" value="5'-METHYLTHIOADENOSINE_S-ADENOSYLHOMOCYSTEINE NUCLEOSIDASE"/>
    <property type="match status" value="1"/>
</dbReference>
<comment type="caution">
    <text evidence="3">The sequence shown here is derived from an EMBL/GenBank/DDBJ whole genome shotgun (WGS) entry which is preliminary data.</text>
</comment>
<evidence type="ECO:0000313" key="4">
    <source>
        <dbReference type="Proteomes" id="UP001183643"/>
    </source>
</evidence>
<proteinExistence type="predicted"/>